<name>A0A4R1Q3B2_9FIRM</name>
<accession>A0A4R1Q3B2</accession>
<evidence type="ECO:0000259" key="2">
    <source>
        <dbReference type="Pfam" id="PF04909"/>
    </source>
</evidence>
<dbReference type="InterPro" id="IPR006680">
    <property type="entry name" value="Amidohydro-rel"/>
</dbReference>
<dbReference type="Proteomes" id="UP000295063">
    <property type="component" value="Unassembled WGS sequence"/>
</dbReference>
<dbReference type="GO" id="GO:0016831">
    <property type="term" value="F:carboxy-lyase activity"/>
    <property type="evidence" value="ECO:0007669"/>
    <property type="project" value="InterPro"/>
</dbReference>
<keyword evidence="1" id="KW-0456">Lyase</keyword>
<organism evidence="3 4">
    <name type="scientific">Anaerospora hongkongensis</name>
    <dbReference type="NCBI Taxonomy" id="244830"/>
    <lineage>
        <taxon>Bacteria</taxon>
        <taxon>Bacillati</taxon>
        <taxon>Bacillota</taxon>
        <taxon>Negativicutes</taxon>
        <taxon>Selenomonadales</taxon>
        <taxon>Sporomusaceae</taxon>
        <taxon>Anaerospora</taxon>
    </lineage>
</organism>
<dbReference type="Gene3D" id="3.20.20.140">
    <property type="entry name" value="Metal-dependent hydrolases"/>
    <property type="match status" value="1"/>
</dbReference>
<dbReference type="AlphaFoldDB" id="A0A4R1Q3B2"/>
<dbReference type="PANTHER" id="PTHR21240">
    <property type="entry name" value="2-AMINO-3-CARBOXYLMUCONATE-6-SEMIALDEHYDE DECARBOXYLASE"/>
    <property type="match status" value="1"/>
</dbReference>
<sequence>MKIIDAHIHFCQEPYFDQIAELAGHKNTSEHLKAEYTKHNIAHAVVMGNRSLDLSNHQYPDYLSYCVGLDSTCFNVEEVTQQAYLVEKHLQRKNCVGIKLYPGYNHFYISDPVVDPFYQLAMQYHKPVAVHTGLTATSNALLKYSHPMVLDEAAVRYPQVQFVMCHIGNPWLVDAIAVIEKNQNVAADLSGILEGKIASMPDFFARKQGYIGFLKVWLEYLDNYERLLYGTDWPLANIANYIDFVAHIIPEKHHDIVFFDNANRIYDLGL</sequence>
<comment type="caution">
    <text evidence="3">The sequence shown here is derived from an EMBL/GenBank/DDBJ whole genome shotgun (WGS) entry which is preliminary data.</text>
</comment>
<dbReference type="OrthoDB" id="9771932at2"/>
<proteinExistence type="predicted"/>
<dbReference type="EMBL" id="SLUI01000002">
    <property type="protein sequence ID" value="TCL39233.1"/>
    <property type="molecule type" value="Genomic_DNA"/>
</dbReference>
<evidence type="ECO:0000256" key="1">
    <source>
        <dbReference type="ARBA" id="ARBA00023239"/>
    </source>
</evidence>
<evidence type="ECO:0000313" key="3">
    <source>
        <dbReference type="EMBL" id="TCL39233.1"/>
    </source>
</evidence>
<dbReference type="Pfam" id="PF04909">
    <property type="entry name" value="Amidohydro_2"/>
    <property type="match status" value="1"/>
</dbReference>
<dbReference type="InterPro" id="IPR032465">
    <property type="entry name" value="ACMSD"/>
</dbReference>
<gene>
    <name evidence="3" type="ORF">EV210_102143</name>
</gene>
<reference evidence="3 4" key="1">
    <citation type="submission" date="2019-03" db="EMBL/GenBank/DDBJ databases">
        <title>Genomic Encyclopedia of Type Strains, Phase IV (KMG-IV): sequencing the most valuable type-strain genomes for metagenomic binning, comparative biology and taxonomic classification.</title>
        <authorList>
            <person name="Goeker M."/>
        </authorList>
    </citation>
    <scope>NUCLEOTIDE SEQUENCE [LARGE SCALE GENOMIC DNA]</scope>
    <source>
        <strain evidence="3 4">DSM 15969</strain>
    </source>
</reference>
<dbReference type="SUPFAM" id="SSF51556">
    <property type="entry name" value="Metallo-dependent hydrolases"/>
    <property type="match status" value="1"/>
</dbReference>
<feature type="domain" description="Amidohydrolase-related" evidence="2">
    <location>
        <begin position="4"/>
        <end position="268"/>
    </location>
</feature>
<dbReference type="GO" id="GO:0016787">
    <property type="term" value="F:hydrolase activity"/>
    <property type="evidence" value="ECO:0007669"/>
    <property type="project" value="InterPro"/>
</dbReference>
<evidence type="ECO:0000313" key="4">
    <source>
        <dbReference type="Proteomes" id="UP000295063"/>
    </source>
</evidence>
<dbReference type="InterPro" id="IPR032466">
    <property type="entry name" value="Metal_Hydrolase"/>
</dbReference>
<keyword evidence="4" id="KW-1185">Reference proteome</keyword>
<protein>
    <recommendedName>
        <fullName evidence="2">Amidohydrolase-related domain-containing protein</fullName>
    </recommendedName>
</protein>
<dbReference type="RefSeq" id="WP_132075430.1">
    <property type="nucleotide sequence ID" value="NZ_SLUI01000002.1"/>
</dbReference>